<dbReference type="FunFam" id="3.30.70.360:FF:000004">
    <property type="entry name" value="Peptidase M20 domain-containing protein 2"/>
    <property type="match status" value="1"/>
</dbReference>
<evidence type="ECO:0000256" key="8">
    <source>
        <dbReference type="ARBA" id="ARBA00052488"/>
    </source>
</evidence>
<evidence type="ECO:0000256" key="9">
    <source>
        <dbReference type="ARBA" id="ARBA00059388"/>
    </source>
</evidence>
<protein>
    <recommendedName>
        <fullName evidence="10">Peptidase M20 domain-containing protein 2</fullName>
    </recommendedName>
</protein>
<evidence type="ECO:0000256" key="3">
    <source>
        <dbReference type="ARBA" id="ARBA00022801"/>
    </source>
</evidence>
<evidence type="ECO:0000256" key="6">
    <source>
        <dbReference type="ARBA" id="ARBA00051059"/>
    </source>
</evidence>
<dbReference type="PANTHER" id="PTHR30575">
    <property type="entry name" value="PEPTIDASE M20"/>
    <property type="match status" value="1"/>
</dbReference>
<dbReference type="InterPro" id="IPR017144">
    <property type="entry name" value="Xaa-Arg_dipeptidase"/>
</dbReference>
<reference evidence="12 13" key="1">
    <citation type="journal article" date="2013" name="Nature">
        <title>Insights into bilaterian evolution from three spiralian genomes.</title>
        <authorList>
            <person name="Simakov O."/>
            <person name="Marletaz F."/>
            <person name="Cho S.J."/>
            <person name="Edsinger-Gonzales E."/>
            <person name="Havlak P."/>
            <person name="Hellsten U."/>
            <person name="Kuo D.H."/>
            <person name="Larsson T."/>
            <person name="Lv J."/>
            <person name="Arendt D."/>
            <person name="Savage R."/>
            <person name="Osoegawa K."/>
            <person name="de Jong P."/>
            <person name="Grimwood J."/>
            <person name="Chapman J.A."/>
            <person name="Shapiro H."/>
            <person name="Aerts A."/>
            <person name="Otillar R.P."/>
            <person name="Terry A.Y."/>
            <person name="Boore J.L."/>
            <person name="Grigoriev I.V."/>
            <person name="Lindberg D.R."/>
            <person name="Seaver E.C."/>
            <person name="Weisblat D.A."/>
            <person name="Putnam N.H."/>
            <person name="Rokhsar D.S."/>
        </authorList>
    </citation>
    <scope>NUCLEOTIDE SEQUENCE [LARGE SCALE GENOMIC DNA]</scope>
</reference>
<keyword evidence="3" id="KW-0378">Hydrolase</keyword>
<evidence type="ECO:0000313" key="13">
    <source>
        <dbReference type="Proteomes" id="UP000030746"/>
    </source>
</evidence>
<comment type="function">
    <text evidence="9">Catalyzes the peptide bond hydrolysis in dipeptides having basic amino acids lysine, ornithine or arginine at C-terminus. Postulated to function in a metabolite repair mechanism by eliminating alternate dipeptide by-products formed during carnosine synthesis.</text>
</comment>
<dbReference type="InterPro" id="IPR052030">
    <property type="entry name" value="Peptidase_M20/M20A_hydrolases"/>
</dbReference>
<comment type="catalytic activity">
    <reaction evidence="8">
        <text>beta-alanyl-L-ornithine + H2O = beta-alanine + L-ornithine</text>
        <dbReference type="Rhea" id="RHEA:59612"/>
        <dbReference type="ChEBI" id="CHEBI:15377"/>
        <dbReference type="ChEBI" id="CHEBI:46911"/>
        <dbReference type="ChEBI" id="CHEBI:57966"/>
        <dbReference type="ChEBI" id="CHEBI:143162"/>
        <dbReference type="EC" id="3.4.13.4"/>
    </reaction>
    <physiologicalReaction direction="left-to-right" evidence="8">
        <dbReference type="Rhea" id="RHEA:59613"/>
    </physiologicalReaction>
</comment>
<dbReference type="OMA" id="YALPSMN"/>
<dbReference type="PIRSF" id="PIRSF037226">
    <property type="entry name" value="Amidohydrolase_ACY1L2_prd"/>
    <property type="match status" value="1"/>
</dbReference>
<comment type="catalytic activity">
    <reaction evidence="4">
        <text>N(2)-(4-aminobutanoyl)-L-arginine + H2O = 4-aminobutanoate + L-arginine</text>
        <dbReference type="Rhea" id="RHEA:59628"/>
        <dbReference type="ChEBI" id="CHEBI:15377"/>
        <dbReference type="ChEBI" id="CHEBI:32682"/>
        <dbReference type="ChEBI" id="CHEBI:59888"/>
        <dbReference type="ChEBI" id="CHEBI:143158"/>
        <dbReference type="EC" id="3.4.13.4"/>
    </reaction>
    <physiologicalReaction direction="left-to-right" evidence="4">
        <dbReference type="Rhea" id="RHEA:59629"/>
    </physiologicalReaction>
</comment>
<comment type="catalytic activity">
    <reaction evidence="5">
        <text>N(2)-(4-aminobutanoyl)-L-ornithine + H2O = 4-aminobutanoate + L-ornithine</text>
        <dbReference type="Rhea" id="RHEA:59624"/>
        <dbReference type="ChEBI" id="CHEBI:15377"/>
        <dbReference type="ChEBI" id="CHEBI:46911"/>
        <dbReference type="ChEBI" id="CHEBI:59888"/>
        <dbReference type="ChEBI" id="CHEBI:143160"/>
        <dbReference type="EC" id="3.4.13.4"/>
    </reaction>
    <physiologicalReaction direction="left-to-right" evidence="5">
        <dbReference type="Rhea" id="RHEA:59625"/>
    </physiologicalReaction>
</comment>
<evidence type="ECO:0000259" key="11">
    <source>
        <dbReference type="Pfam" id="PF07687"/>
    </source>
</evidence>
<dbReference type="Proteomes" id="UP000030746">
    <property type="component" value="Unassembled WGS sequence"/>
</dbReference>
<comment type="catalytic activity">
    <reaction evidence="6">
        <text>beta-alanyl-L-lysine + H2O = beta-alanine + L-lysine</text>
        <dbReference type="Rhea" id="RHEA:59608"/>
        <dbReference type="ChEBI" id="CHEBI:15377"/>
        <dbReference type="ChEBI" id="CHEBI:32551"/>
        <dbReference type="ChEBI" id="CHEBI:57966"/>
        <dbReference type="ChEBI" id="CHEBI:143161"/>
        <dbReference type="EC" id="3.4.13.4"/>
    </reaction>
    <physiologicalReaction direction="left-to-right" evidence="6">
        <dbReference type="Rhea" id="RHEA:59609"/>
    </physiologicalReaction>
</comment>
<dbReference type="GO" id="GO:0016805">
    <property type="term" value="F:dipeptidase activity"/>
    <property type="evidence" value="ECO:0007669"/>
    <property type="project" value="InterPro"/>
</dbReference>
<dbReference type="KEGG" id="lgi:LOTGIDRAFT_226550"/>
<dbReference type="HOGENOM" id="CLU_031812_1_1_1"/>
<evidence type="ECO:0000256" key="7">
    <source>
        <dbReference type="ARBA" id="ARBA00051262"/>
    </source>
</evidence>
<dbReference type="GO" id="GO:0006508">
    <property type="term" value="P:proteolysis"/>
    <property type="evidence" value="ECO:0007669"/>
    <property type="project" value="UniProtKB-KW"/>
</dbReference>
<evidence type="ECO:0000256" key="4">
    <source>
        <dbReference type="ARBA" id="ARBA00050333"/>
    </source>
</evidence>
<keyword evidence="1" id="KW-0121">Carboxypeptidase</keyword>
<gene>
    <name evidence="12" type="ORF">LOTGIDRAFT_226550</name>
</gene>
<dbReference type="PANTHER" id="PTHR30575:SF0">
    <property type="entry name" value="XAA-ARG DIPEPTIDASE"/>
    <property type="match status" value="1"/>
</dbReference>
<dbReference type="SUPFAM" id="SSF55031">
    <property type="entry name" value="Bacterial exopeptidase dimerisation domain"/>
    <property type="match status" value="1"/>
</dbReference>
<dbReference type="CDD" id="cd05672">
    <property type="entry name" value="M20_ACY1L2-like"/>
    <property type="match status" value="1"/>
</dbReference>
<evidence type="ECO:0000313" key="12">
    <source>
        <dbReference type="EMBL" id="ESO98575.1"/>
    </source>
</evidence>
<accession>V4AUG5</accession>
<dbReference type="CTD" id="20247353"/>
<name>V4AUG5_LOTGI</name>
<organism evidence="12 13">
    <name type="scientific">Lottia gigantea</name>
    <name type="common">Giant owl limpet</name>
    <dbReference type="NCBI Taxonomy" id="225164"/>
    <lineage>
        <taxon>Eukaryota</taxon>
        <taxon>Metazoa</taxon>
        <taxon>Spiralia</taxon>
        <taxon>Lophotrochozoa</taxon>
        <taxon>Mollusca</taxon>
        <taxon>Gastropoda</taxon>
        <taxon>Patellogastropoda</taxon>
        <taxon>Lottioidea</taxon>
        <taxon>Lottiidae</taxon>
        <taxon>Lottia</taxon>
    </lineage>
</organism>
<evidence type="ECO:0000256" key="1">
    <source>
        <dbReference type="ARBA" id="ARBA00022645"/>
    </source>
</evidence>
<dbReference type="GO" id="GO:0051246">
    <property type="term" value="P:regulation of protein metabolic process"/>
    <property type="evidence" value="ECO:0007669"/>
    <property type="project" value="UniProtKB-ARBA"/>
</dbReference>
<dbReference type="EMBL" id="KB201239">
    <property type="protein sequence ID" value="ESO98575.1"/>
    <property type="molecule type" value="Genomic_DNA"/>
</dbReference>
<proteinExistence type="inferred from homology"/>
<dbReference type="OrthoDB" id="6119954at2759"/>
<evidence type="ECO:0000256" key="2">
    <source>
        <dbReference type="ARBA" id="ARBA00022670"/>
    </source>
</evidence>
<dbReference type="FunFam" id="3.40.630.10:FF:000039">
    <property type="entry name" value="Peptidase M20 domain-containing protein 2"/>
    <property type="match status" value="1"/>
</dbReference>
<dbReference type="GeneID" id="20247353"/>
<dbReference type="InterPro" id="IPR011650">
    <property type="entry name" value="Peptidase_M20_dimer"/>
</dbReference>
<evidence type="ECO:0000256" key="5">
    <source>
        <dbReference type="ARBA" id="ARBA00050966"/>
    </source>
</evidence>
<dbReference type="Gene3D" id="3.30.70.360">
    <property type="match status" value="1"/>
</dbReference>
<dbReference type="AlphaFoldDB" id="V4AUG5"/>
<dbReference type="Gene3D" id="3.40.630.10">
    <property type="entry name" value="Zn peptidases"/>
    <property type="match status" value="1"/>
</dbReference>
<dbReference type="InterPro" id="IPR036264">
    <property type="entry name" value="Bact_exopeptidase_dim_dom"/>
</dbReference>
<evidence type="ECO:0000256" key="10">
    <source>
        <dbReference type="PIRNR" id="PIRNR037226"/>
    </source>
</evidence>
<dbReference type="SUPFAM" id="SSF53187">
    <property type="entry name" value="Zn-dependent exopeptidases"/>
    <property type="match status" value="1"/>
</dbReference>
<keyword evidence="13" id="KW-1185">Reference proteome</keyword>
<dbReference type="Pfam" id="PF07687">
    <property type="entry name" value="M20_dimer"/>
    <property type="match status" value="1"/>
</dbReference>
<comment type="catalytic activity">
    <reaction evidence="7">
        <text>N(2)-(4-aminobutanoyl)-L-lysine + H2O = 4-aminobutanoate + L-lysine</text>
        <dbReference type="Rhea" id="RHEA:59620"/>
        <dbReference type="ChEBI" id="CHEBI:15377"/>
        <dbReference type="ChEBI" id="CHEBI:32551"/>
        <dbReference type="ChEBI" id="CHEBI:59888"/>
        <dbReference type="ChEBI" id="CHEBI:143159"/>
        <dbReference type="EC" id="3.4.13.4"/>
    </reaction>
    <physiologicalReaction direction="left-to-right" evidence="7">
        <dbReference type="Rhea" id="RHEA:59621"/>
    </physiologicalReaction>
</comment>
<dbReference type="Pfam" id="PF01546">
    <property type="entry name" value="Peptidase_M20"/>
    <property type="match status" value="1"/>
</dbReference>
<dbReference type="GO" id="GO:0004180">
    <property type="term" value="F:carboxypeptidase activity"/>
    <property type="evidence" value="ECO:0007669"/>
    <property type="project" value="UniProtKB-KW"/>
</dbReference>
<sequence length="395" mass="42565">MEALKTTACSEIDKQSSVLNELSQDIWNHPELCFEEHHAHAKLTDFLEKSGFDVERSYKLPTAFKATFKKGSGPNVAVLCEYDALPGIGHACGHNLIAECGIATSLGVKAAMKSSDKDFGTLTVIGTPAEEGGGGKIELINAGVFKDVDFSMMAHPSKFTLSRPIYVTMNIVTIKYHGKTSHAAGFPWEGVNALDAAVLCYQNISVLRQQMKPTWRVHGVITKGGEKPNIIPDYTELLYYIRAPSNTEITVLNSKIDACIQAAATATGCTVIETKYSDKPYSSLLSNNTLASLFESNATQVGVKFDTDPAIVNKHGGSTDMGNVSHTVPSLHPKFDIGTTAVNHTHEFTTASGSLTAQGYTLSVAKGLAMTSLDVLLSPVLLQQMKDDFKNNVCK</sequence>
<keyword evidence="2" id="KW-0645">Protease</keyword>
<feature type="domain" description="Peptidase M20 dimerisation" evidence="11">
    <location>
        <begin position="173"/>
        <end position="264"/>
    </location>
</feature>
<dbReference type="InterPro" id="IPR017439">
    <property type="entry name" value="Amidohydrolase"/>
</dbReference>
<comment type="similarity">
    <text evidence="10">Belongs to the peptidase M20A family.</text>
</comment>
<dbReference type="InterPro" id="IPR002933">
    <property type="entry name" value="Peptidase_M20"/>
</dbReference>
<dbReference type="NCBIfam" id="TIGR01891">
    <property type="entry name" value="amidohydrolases"/>
    <property type="match status" value="1"/>
</dbReference>
<dbReference type="RefSeq" id="XP_009050751.1">
    <property type="nucleotide sequence ID" value="XM_009052503.1"/>
</dbReference>